<organism evidence="2 3">
    <name type="scientific">Pseudonaja textilis</name>
    <name type="common">Eastern brown snake</name>
    <dbReference type="NCBI Taxonomy" id="8673"/>
    <lineage>
        <taxon>Eukaryota</taxon>
        <taxon>Metazoa</taxon>
        <taxon>Chordata</taxon>
        <taxon>Craniata</taxon>
        <taxon>Vertebrata</taxon>
        <taxon>Euteleostomi</taxon>
        <taxon>Lepidosauria</taxon>
        <taxon>Squamata</taxon>
        <taxon>Bifurcata</taxon>
        <taxon>Unidentata</taxon>
        <taxon>Episquamata</taxon>
        <taxon>Toxicofera</taxon>
        <taxon>Serpentes</taxon>
        <taxon>Colubroidea</taxon>
        <taxon>Elapidae</taxon>
        <taxon>Hydrophiinae</taxon>
        <taxon>Pseudonaja</taxon>
    </lineage>
</organism>
<sequence length="179" mass="20027">MGGGVKTVCLLPQQTSMNMEQLHAENTQLTQQVALLAAQVPQLQAHTAPPPQRKCPVAVPDKYDGNQAVFPAFLGQCHLRAEDFPMDQDKVGFMISLLSSSAVCWVMPLLVQDSPLLDNFSGFCDHLWLMYEDPIKTQTVAQCLKDLKQGWQPLQEYISEFRLLSQDSAWKEAALMDSF</sequence>
<proteinExistence type="predicted"/>
<dbReference type="Pfam" id="PF16297">
    <property type="entry name" value="DUF4939"/>
    <property type="match status" value="1"/>
</dbReference>
<keyword evidence="3" id="KW-1185">Reference proteome</keyword>
<reference evidence="2" key="1">
    <citation type="submission" date="2025-08" db="UniProtKB">
        <authorList>
            <consortium name="Ensembl"/>
        </authorList>
    </citation>
    <scope>IDENTIFICATION</scope>
</reference>
<dbReference type="AlphaFoldDB" id="A0A670XPS2"/>
<protein>
    <recommendedName>
        <fullName evidence="1">DUF4939 domain-containing protein</fullName>
    </recommendedName>
</protein>
<dbReference type="Proteomes" id="UP000472273">
    <property type="component" value="Unplaced"/>
</dbReference>
<evidence type="ECO:0000313" key="2">
    <source>
        <dbReference type="Ensembl" id="ENSPTXP00000001216.1"/>
    </source>
</evidence>
<reference evidence="2" key="2">
    <citation type="submission" date="2025-09" db="UniProtKB">
        <authorList>
            <consortium name="Ensembl"/>
        </authorList>
    </citation>
    <scope>IDENTIFICATION</scope>
</reference>
<evidence type="ECO:0000313" key="3">
    <source>
        <dbReference type="Proteomes" id="UP000472273"/>
    </source>
</evidence>
<name>A0A670XPS2_PSETE</name>
<evidence type="ECO:0000259" key="1">
    <source>
        <dbReference type="Pfam" id="PF16297"/>
    </source>
</evidence>
<dbReference type="Ensembl" id="ENSPTXT00000001253.1">
    <property type="protein sequence ID" value="ENSPTXP00000001216.1"/>
    <property type="gene ID" value="ENSPTXG00000001004.1"/>
</dbReference>
<feature type="domain" description="DUF4939" evidence="1">
    <location>
        <begin position="52"/>
        <end position="127"/>
    </location>
</feature>
<accession>A0A670XPS2</accession>
<dbReference type="InterPro" id="IPR032549">
    <property type="entry name" value="DUF4939"/>
</dbReference>
<dbReference type="GeneTree" id="ENSGT01000000215539"/>